<gene>
    <name evidence="2" type="ORF">HIM_08706</name>
</gene>
<feature type="region of interest" description="Disordered" evidence="1">
    <location>
        <begin position="220"/>
        <end position="246"/>
    </location>
</feature>
<proteinExistence type="predicted"/>
<evidence type="ECO:0000313" key="3">
    <source>
        <dbReference type="Proteomes" id="UP000054481"/>
    </source>
</evidence>
<protein>
    <submittedName>
        <fullName evidence="2">Uncharacterized protein</fullName>
    </submittedName>
</protein>
<accession>A0A0F7ZH17</accession>
<name>A0A0F7ZH17_9HYPO</name>
<evidence type="ECO:0000313" key="2">
    <source>
        <dbReference type="EMBL" id="KJZ71861.1"/>
    </source>
</evidence>
<dbReference type="AlphaFoldDB" id="A0A0F7ZH17"/>
<keyword evidence="3" id="KW-1185">Reference proteome</keyword>
<organism evidence="2 3">
    <name type="scientific">Hirsutella minnesotensis 3608</name>
    <dbReference type="NCBI Taxonomy" id="1043627"/>
    <lineage>
        <taxon>Eukaryota</taxon>
        <taxon>Fungi</taxon>
        <taxon>Dikarya</taxon>
        <taxon>Ascomycota</taxon>
        <taxon>Pezizomycotina</taxon>
        <taxon>Sordariomycetes</taxon>
        <taxon>Hypocreomycetidae</taxon>
        <taxon>Hypocreales</taxon>
        <taxon>Ophiocordycipitaceae</taxon>
        <taxon>Hirsutella</taxon>
    </lineage>
</organism>
<evidence type="ECO:0000256" key="1">
    <source>
        <dbReference type="SAM" id="MobiDB-lite"/>
    </source>
</evidence>
<dbReference type="EMBL" id="KQ030558">
    <property type="protein sequence ID" value="KJZ71861.1"/>
    <property type="molecule type" value="Genomic_DNA"/>
</dbReference>
<reference evidence="2 3" key="1">
    <citation type="journal article" date="2014" name="Genome Biol. Evol.">
        <title>Comparative genomics and transcriptomics analyses reveal divergent lifestyle features of nematode endoparasitic fungus Hirsutella minnesotensis.</title>
        <authorList>
            <person name="Lai Y."/>
            <person name="Liu K."/>
            <person name="Zhang X."/>
            <person name="Zhang X."/>
            <person name="Li K."/>
            <person name="Wang N."/>
            <person name="Shu C."/>
            <person name="Wu Y."/>
            <person name="Wang C."/>
            <person name="Bushley K.E."/>
            <person name="Xiang M."/>
            <person name="Liu X."/>
        </authorList>
    </citation>
    <scope>NUCLEOTIDE SEQUENCE [LARGE SCALE GENOMIC DNA]</scope>
    <source>
        <strain evidence="2 3">3608</strain>
    </source>
</reference>
<dbReference type="Proteomes" id="UP000054481">
    <property type="component" value="Unassembled WGS sequence"/>
</dbReference>
<sequence>MGGFDSVGSLLADIANLLSDGRRILGLADKRHWGQDEHEQLRALDEALDEAKKDFQELAPLVHGQSHYEHDRKHESIQELRALRSKIHDHIYTLKDWARSGGPINPVWIRETHALQRELHYAQCRAAQRIFNTDQESSQRCLGAFLVRRVQRREPHRNNESLAAQSDTQRRLLLELQMCAKIGSFERFGEQDVAFVCDFCDGHLVWEDLEGVPIPRAVDQPSAANSPATPTGPAATALSSWQATGNSTSEGREKLILSAPVAIANHVAPLHRDWQARLICHFCEEDAHRPQDEDDDEEVFRPPNEFDDVAALQEHLEWQHTATSHPASLPVALPAANNCLVM</sequence>
<feature type="compositionally biased region" description="Low complexity" evidence="1">
    <location>
        <begin position="221"/>
        <end position="240"/>
    </location>
</feature>
<dbReference type="OrthoDB" id="5221663at2759"/>